<dbReference type="Proteomes" id="UP000464507">
    <property type="component" value="Chromosome"/>
</dbReference>
<evidence type="ECO:0000256" key="2">
    <source>
        <dbReference type="ARBA" id="ARBA00008914"/>
    </source>
</evidence>
<proteinExistence type="inferred from homology"/>
<dbReference type="GO" id="GO:0005886">
    <property type="term" value="C:plasma membrane"/>
    <property type="evidence" value="ECO:0007669"/>
    <property type="project" value="UniProtKB-SubCell"/>
</dbReference>
<keyword evidence="4 8" id="KW-0812">Transmembrane</keyword>
<accession>A0A7L5AEA7</accession>
<dbReference type="PROSITE" id="PS51123">
    <property type="entry name" value="OMPA_2"/>
    <property type="match status" value="1"/>
</dbReference>
<dbReference type="InterPro" id="IPR036737">
    <property type="entry name" value="OmpA-like_sf"/>
</dbReference>
<evidence type="ECO:0000256" key="6">
    <source>
        <dbReference type="ARBA" id="ARBA00023136"/>
    </source>
</evidence>
<dbReference type="Pfam" id="PF00691">
    <property type="entry name" value="OmpA"/>
    <property type="match status" value="1"/>
</dbReference>
<dbReference type="EMBL" id="CP017146">
    <property type="protein sequence ID" value="QHO68630.1"/>
    <property type="molecule type" value="Genomic_DNA"/>
</dbReference>
<dbReference type="KEGG" id="mant:BHD05_02270"/>
<dbReference type="InterPro" id="IPR050330">
    <property type="entry name" value="Bact_OuterMem_StrucFunc"/>
</dbReference>
<dbReference type="PANTHER" id="PTHR30329:SF21">
    <property type="entry name" value="LIPOPROTEIN YIAD-RELATED"/>
    <property type="match status" value="1"/>
</dbReference>
<evidence type="ECO:0000256" key="4">
    <source>
        <dbReference type="ARBA" id="ARBA00022692"/>
    </source>
</evidence>
<comment type="subcellular location">
    <subcellularLocation>
        <location evidence="1">Cell membrane</location>
        <topology evidence="1">Single-pass membrane protein</topology>
    </subcellularLocation>
</comment>
<evidence type="ECO:0000313" key="10">
    <source>
        <dbReference type="EMBL" id="QHO68630.1"/>
    </source>
</evidence>
<evidence type="ECO:0000256" key="7">
    <source>
        <dbReference type="PROSITE-ProRule" id="PRU00473"/>
    </source>
</evidence>
<dbReference type="RefSeq" id="WP_161884990.1">
    <property type="nucleotide sequence ID" value="NZ_CP017146.1"/>
</dbReference>
<dbReference type="AlphaFoldDB" id="A0A7L5AEA7"/>
<keyword evidence="3" id="KW-1003">Cell membrane</keyword>
<dbReference type="CDD" id="cd07185">
    <property type="entry name" value="OmpA_C-like"/>
    <property type="match status" value="1"/>
</dbReference>
<dbReference type="PANTHER" id="PTHR30329">
    <property type="entry name" value="STATOR ELEMENT OF FLAGELLAR MOTOR COMPLEX"/>
    <property type="match status" value="1"/>
</dbReference>
<evidence type="ECO:0000256" key="5">
    <source>
        <dbReference type="ARBA" id="ARBA00022989"/>
    </source>
</evidence>
<keyword evidence="6 7" id="KW-0472">Membrane</keyword>
<dbReference type="OrthoDB" id="9815217at2"/>
<protein>
    <recommendedName>
        <fullName evidence="9">OmpA-like domain-containing protein</fullName>
    </recommendedName>
</protein>
<dbReference type="Pfam" id="PF13677">
    <property type="entry name" value="MotB_plug"/>
    <property type="match status" value="1"/>
</dbReference>
<evidence type="ECO:0000256" key="1">
    <source>
        <dbReference type="ARBA" id="ARBA00004162"/>
    </source>
</evidence>
<comment type="similarity">
    <text evidence="2">Belongs to the MotB family.</text>
</comment>
<evidence type="ECO:0000256" key="8">
    <source>
        <dbReference type="SAM" id="Phobius"/>
    </source>
</evidence>
<evidence type="ECO:0000313" key="11">
    <source>
        <dbReference type="Proteomes" id="UP000464507"/>
    </source>
</evidence>
<dbReference type="SUPFAM" id="SSF103088">
    <property type="entry name" value="OmpA-like"/>
    <property type="match status" value="1"/>
</dbReference>
<feature type="domain" description="OmpA-like" evidence="9">
    <location>
        <begin position="130"/>
        <end position="250"/>
    </location>
</feature>
<dbReference type="InterPro" id="IPR025713">
    <property type="entry name" value="MotB-like_N_dom"/>
</dbReference>
<evidence type="ECO:0000256" key="3">
    <source>
        <dbReference type="ARBA" id="ARBA00022475"/>
    </source>
</evidence>
<keyword evidence="11" id="KW-1185">Reference proteome</keyword>
<reference evidence="10 11" key="1">
    <citation type="submission" date="2016-09" db="EMBL/GenBank/DDBJ databases">
        <title>Complete genome sequence of microbes from the polar regions.</title>
        <authorList>
            <person name="Liao L."/>
            <person name="Chen B."/>
        </authorList>
    </citation>
    <scope>NUCLEOTIDE SEQUENCE [LARGE SCALE GENOMIC DNA]</scope>
    <source>
        <strain evidence="10 11">ZS314</strain>
    </source>
</reference>
<evidence type="ECO:0000259" key="9">
    <source>
        <dbReference type="PROSITE" id="PS51123"/>
    </source>
</evidence>
<dbReference type="Gene3D" id="3.30.1330.60">
    <property type="entry name" value="OmpA-like domain"/>
    <property type="match status" value="1"/>
</dbReference>
<gene>
    <name evidence="10" type="ORF">BHD05_02270</name>
</gene>
<feature type="transmembrane region" description="Helical" evidence="8">
    <location>
        <begin position="21"/>
        <end position="43"/>
    </location>
</feature>
<dbReference type="InterPro" id="IPR006665">
    <property type="entry name" value="OmpA-like"/>
</dbReference>
<keyword evidence="5 8" id="KW-1133">Transmembrane helix</keyword>
<organism evidence="10 11">
    <name type="scientific">Marisediminicola antarctica</name>
    <dbReference type="NCBI Taxonomy" id="674079"/>
    <lineage>
        <taxon>Bacteria</taxon>
        <taxon>Bacillati</taxon>
        <taxon>Actinomycetota</taxon>
        <taxon>Actinomycetes</taxon>
        <taxon>Micrococcales</taxon>
        <taxon>Microbacteriaceae</taxon>
        <taxon>Marisediminicola</taxon>
    </lineage>
</organism>
<name>A0A7L5AEA7_9MICO</name>
<sequence length="266" mass="28189">MSRRARRGAGGHAEEAHVDERWLVSYADMITVLMCLFLVLFAMSTVDAAKYELLKNSLATGFGAVESDTIDTAKGVVVPEELIDSQGALFAPEELAAKEVESLAELQAEIVAGLSLDGLSDTVEFTIDERGLTIRLVGSATFFDSNSTGLSAVAVRVLESMGPTLAASPYAVSVEGHADVRSAVFPFPTNWELSSGRATQVLRQMVERGGMPGERISAVGFGSSRPLAEGATAEQLSLNRRVDVVVLSDQTEAVRALIPEIVAATS</sequence>